<dbReference type="EMBL" id="CABFMQ020000057">
    <property type="protein sequence ID" value="VTZ49235.1"/>
    <property type="molecule type" value="Genomic_DNA"/>
</dbReference>
<dbReference type="Proteomes" id="UP000485880">
    <property type="component" value="Unassembled WGS sequence"/>
</dbReference>
<reference evidence="1 2" key="1">
    <citation type="submission" date="2019-05" db="EMBL/GenBank/DDBJ databases">
        <authorList>
            <person name="Farhan Ul Haque M."/>
        </authorList>
    </citation>
    <scope>NUCLEOTIDE SEQUENCE [LARGE SCALE GENOMIC DNA]</scope>
    <source>
        <strain evidence="1">2</strain>
    </source>
</reference>
<accession>A0A8B6M3A7</accession>
<keyword evidence="2" id="KW-1185">Reference proteome</keyword>
<sequence length="58" mass="6387">MGVDWPVRSDVPHGHFKAARLDDSRGANVRNDPLPFGTVFPYFFRTFGGDGAGARLTH</sequence>
<evidence type="ECO:0000313" key="2">
    <source>
        <dbReference type="Proteomes" id="UP000485880"/>
    </source>
</evidence>
<evidence type="ECO:0000313" key="1">
    <source>
        <dbReference type="EMBL" id="VTZ49235.1"/>
    </source>
</evidence>
<proteinExistence type="predicted"/>
<gene>
    <name evidence="1" type="ORF">MPC4_150017</name>
</gene>
<organism evidence="1 2">
    <name type="scientific">Methylocella tundrae</name>
    <dbReference type="NCBI Taxonomy" id="227605"/>
    <lineage>
        <taxon>Bacteria</taxon>
        <taxon>Pseudomonadati</taxon>
        <taxon>Pseudomonadota</taxon>
        <taxon>Alphaproteobacteria</taxon>
        <taxon>Hyphomicrobiales</taxon>
        <taxon>Beijerinckiaceae</taxon>
        <taxon>Methylocella</taxon>
    </lineage>
</organism>
<comment type="caution">
    <text evidence="1">The sequence shown here is derived from an EMBL/GenBank/DDBJ whole genome shotgun (WGS) entry which is preliminary data.</text>
</comment>
<protein>
    <submittedName>
        <fullName evidence="1">Uncharacterized protein</fullName>
    </submittedName>
</protein>
<dbReference type="AlphaFoldDB" id="A0A8B6M3A7"/>
<name>A0A8B6M3A7_METTU</name>